<dbReference type="SUPFAM" id="SSF47090">
    <property type="entry name" value="PGBD-like"/>
    <property type="match status" value="1"/>
</dbReference>
<dbReference type="Pfam" id="PF01471">
    <property type="entry name" value="PG_binding_1"/>
    <property type="match status" value="1"/>
</dbReference>
<gene>
    <name evidence="2" type="ORF">KUL25_07380</name>
    <name evidence="3" type="ORF">KUL25_07385</name>
</gene>
<evidence type="ECO:0000313" key="3">
    <source>
        <dbReference type="EMBL" id="QXL89976.1"/>
    </source>
</evidence>
<dbReference type="Pfam" id="PF13365">
    <property type="entry name" value="Trypsin_2"/>
    <property type="match status" value="1"/>
</dbReference>
<reference evidence="3 4" key="1">
    <citation type="submission" date="2021-07" db="EMBL/GenBank/DDBJ databases">
        <title>Karlodiniumbacter phycospheric gen. nov., sp. nov., a phycosphere bacterium isolated from karlodinium veneficum.</title>
        <authorList>
            <person name="Peng Y."/>
            <person name="Jiang L."/>
            <person name="Lee J."/>
        </authorList>
    </citation>
    <scope>NUCLEOTIDE SEQUENCE</scope>
    <source>
        <strain evidence="3 4">N5</strain>
    </source>
</reference>
<dbReference type="InterPro" id="IPR036365">
    <property type="entry name" value="PGBD-like_sf"/>
</dbReference>
<dbReference type="InterPro" id="IPR009003">
    <property type="entry name" value="Peptidase_S1_PA"/>
</dbReference>
<feature type="domain" description="Peptidoglycan binding-like" evidence="1">
    <location>
        <begin position="158"/>
        <end position="213"/>
    </location>
</feature>
<dbReference type="EMBL" id="CP078073">
    <property type="protein sequence ID" value="QXL89976.1"/>
    <property type="molecule type" value="Genomic_DNA"/>
</dbReference>
<evidence type="ECO:0000313" key="4">
    <source>
        <dbReference type="Proteomes" id="UP000693972"/>
    </source>
</evidence>
<dbReference type="Gene3D" id="1.10.101.10">
    <property type="entry name" value="PGBD-like superfamily/PGBD"/>
    <property type="match status" value="1"/>
</dbReference>
<protein>
    <submittedName>
        <fullName evidence="3">Trypsin-like peptidase domain-containing protein</fullName>
    </submittedName>
</protein>
<dbReference type="InterPro" id="IPR036366">
    <property type="entry name" value="PGBDSf"/>
</dbReference>
<dbReference type="AlphaFoldDB" id="A0A975YI03"/>
<dbReference type="Gene3D" id="2.40.10.120">
    <property type="match status" value="1"/>
</dbReference>
<accession>A0A975YI03</accession>
<name>A0A975YI03_9RHOB</name>
<dbReference type="SUPFAM" id="SSF50494">
    <property type="entry name" value="Trypsin-like serine proteases"/>
    <property type="match status" value="1"/>
</dbReference>
<dbReference type="InterPro" id="IPR002477">
    <property type="entry name" value="Peptidoglycan-bd-like"/>
</dbReference>
<dbReference type="EMBL" id="JAIMBW010000001">
    <property type="protein sequence ID" value="MBY4892584.1"/>
    <property type="molecule type" value="Genomic_DNA"/>
</dbReference>
<evidence type="ECO:0000313" key="2">
    <source>
        <dbReference type="EMBL" id="MBY4892584.1"/>
    </source>
</evidence>
<evidence type="ECO:0000259" key="1">
    <source>
        <dbReference type="Pfam" id="PF01471"/>
    </source>
</evidence>
<keyword evidence="4" id="KW-1185">Reference proteome</keyword>
<proteinExistence type="predicted"/>
<dbReference type="Proteomes" id="UP000693972">
    <property type="component" value="Unassembled WGS sequence"/>
</dbReference>
<organism evidence="3">
    <name type="scientific">Gymnodinialimonas phycosphaerae</name>
    <dbReference type="NCBI Taxonomy" id="2841589"/>
    <lineage>
        <taxon>Bacteria</taxon>
        <taxon>Pseudomonadati</taxon>
        <taxon>Pseudomonadota</taxon>
        <taxon>Alphaproteobacteria</taxon>
        <taxon>Rhodobacterales</taxon>
        <taxon>Paracoccaceae</taxon>
        <taxon>Gymnodinialimonas</taxon>
    </lineage>
</organism>
<sequence>MRFLQGFLALVFVVFGVIGGLSSSAQAQNQVWVQIEAHPNLTTAEQRVRAYSQLVENVNGFRATTGLYAVALGPYDPDTGRLVLQQLLGQGLIPRDSFLEDGDLYATQFFPVAASALEEAPETPAETATETPVEEVAAPVVLDETPQEARQSEAQLTREERDQLQIALQWFGFYTGGIDGAFGPGTRGSMQAYQTDRGMEPTGILTTRQRAQLLDEYQGELSALGMRNVLDQRAGIQMDLPMAMVRFDSYNFPFAQYEEVNDSGVRVMLISQPGDRATLFGLYEIMQTLDIVPLEGARERGSDRFTLTGQSATLRSHTEARLVGGAVKGFTLIWEPSADAQMERVLPMMQSSFAAVDGTLDPAAVPEGLDESIDMVSGLTVRRPDIVRTGFFLDSQGTVLTTTEVAGQCGQILIDNAYEATVSYRDDALGIAVLTPSQALAPLGFAQLAADPARLRADIAVAGYPFGGALSSASTSFGSLAELSGVNGEDTVQRLSVNTADTEAGGPVLDLSGNVIGMVLPGVVGDRTLPSDVTLALRADQLIGELQAAGVSVTLAQPTGVLNRENVSREAQDMTVRVSCWN</sequence>